<dbReference type="PROSITE" id="PS00951">
    <property type="entry name" value="ER_LUMEN_RECEPTOR_1"/>
    <property type="match status" value="1"/>
</dbReference>
<dbReference type="PRINTS" id="PR00660">
    <property type="entry name" value="ERLUMENR"/>
</dbReference>
<evidence type="ECO:0000256" key="10">
    <source>
        <dbReference type="ARBA" id="ARBA00023170"/>
    </source>
</evidence>
<keyword evidence="8 11" id="KW-1133">Transmembrane helix</keyword>
<keyword evidence="7" id="KW-0653">Protein transport</keyword>
<evidence type="ECO:0000313" key="12">
    <source>
        <dbReference type="EMBL" id="CAG9821443.1"/>
    </source>
</evidence>
<dbReference type="Proteomes" id="UP001153737">
    <property type="component" value="Chromosome 4"/>
</dbReference>
<evidence type="ECO:0000256" key="2">
    <source>
        <dbReference type="ARBA" id="ARBA00010120"/>
    </source>
</evidence>
<comment type="subcellular location">
    <subcellularLocation>
        <location evidence="1">Endoplasmic reticulum membrane</location>
        <topology evidence="1">Multi-pass membrane protein</topology>
    </subcellularLocation>
</comment>
<evidence type="ECO:0000256" key="5">
    <source>
        <dbReference type="ARBA" id="ARBA00022824"/>
    </source>
</evidence>
<dbReference type="PANTHER" id="PTHR10585">
    <property type="entry name" value="ER LUMEN PROTEIN RETAINING RECEPTOR"/>
    <property type="match status" value="1"/>
</dbReference>
<accession>A0A9N9X3U2</accession>
<keyword evidence="3" id="KW-0813">Transport</keyword>
<keyword evidence="6" id="KW-0931">ER-Golgi transport</keyword>
<gene>
    <name evidence="12" type="ORF">PHAECO_LOCUS8396</name>
</gene>
<feature type="transmembrane region" description="Helical" evidence="11">
    <location>
        <begin position="6"/>
        <end position="26"/>
    </location>
</feature>
<keyword evidence="4 11" id="KW-0812">Transmembrane</keyword>
<evidence type="ECO:0000256" key="1">
    <source>
        <dbReference type="ARBA" id="ARBA00004477"/>
    </source>
</evidence>
<reference evidence="12" key="2">
    <citation type="submission" date="2022-10" db="EMBL/GenBank/DDBJ databases">
        <authorList>
            <consortium name="ENA_rothamsted_submissions"/>
            <consortium name="culmorum"/>
            <person name="King R."/>
        </authorList>
    </citation>
    <scope>NUCLEOTIDE SEQUENCE</scope>
</reference>
<evidence type="ECO:0000256" key="7">
    <source>
        <dbReference type="ARBA" id="ARBA00022927"/>
    </source>
</evidence>
<evidence type="ECO:0000256" key="3">
    <source>
        <dbReference type="ARBA" id="ARBA00022448"/>
    </source>
</evidence>
<evidence type="ECO:0000256" key="9">
    <source>
        <dbReference type="ARBA" id="ARBA00023136"/>
    </source>
</evidence>
<feature type="transmembrane region" description="Helical" evidence="11">
    <location>
        <begin position="187"/>
        <end position="206"/>
    </location>
</feature>
<keyword evidence="9 11" id="KW-0472">Membrane</keyword>
<evidence type="ECO:0000256" key="11">
    <source>
        <dbReference type="SAM" id="Phobius"/>
    </source>
</evidence>
<evidence type="ECO:0000313" key="13">
    <source>
        <dbReference type="Proteomes" id="UP001153737"/>
    </source>
</evidence>
<feature type="transmembrane region" description="Helical" evidence="11">
    <location>
        <begin position="151"/>
        <end position="167"/>
    </location>
</feature>
<dbReference type="GO" id="GO:0015031">
    <property type="term" value="P:protein transport"/>
    <property type="evidence" value="ECO:0007669"/>
    <property type="project" value="UniProtKB-KW"/>
</dbReference>
<proteinExistence type="inferred from homology"/>
<evidence type="ECO:0000256" key="4">
    <source>
        <dbReference type="ARBA" id="ARBA00022692"/>
    </source>
</evidence>
<dbReference type="GO" id="GO:0006621">
    <property type="term" value="P:protein retention in ER lumen"/>
    <property type="evidence" value="ECO:0007669"/>
    <property type="project" value="InterPro"/>
</dbReference>
<feature type="transmembrane region" description="Helical" evidence="11">
    <location>
        <begin position="65"/>
        <end position="84"/>
    </location>
</feature>
<organism evidence="12 13">
    <name type="scientific">Phaedon cochleariae</name>
    <name type="common">Mustard beetle</name>
    <dbReference type="NCBI Taxonomy" id="80249"/>
    <lineage>
        <taxon>Eukaryota</taxon>
        <taxon>Metazoa</taxon>
        <taxon>Ecdysozoa</taxon>
        <taxon>Arthropoda</taxon>
        <taxon>Hexapoda</taxon>
        <taxon>Insecta</taxon>
        <taxon>Pterygota</taxon>
        <taxon>Neoptera</taxon>
        <taxon>Endopterygota</taxon>
        <taxon>Coleoptera</taxon>
        <taxon>Polyphaga</taxon>
        <taxon>Cucujiformia</taxon>
        <taxon>Chrysomeloidea</taxon>
        <taxon>Chrysomelidae</taxon>
        <taxon>Chrysomelinae</taxon>
        <taxon>Chrysomelini</taxon>
        <taxon>Phaedon</taxon>
    </lineage>
</organism>
<reference evidence="12" key="1">
    <citation type="submission" date="2022-01" db="EMBL/GenBank/DDBJ databases">
        <authorList>
            <person name="King R."/>
        </authorList>
    </citation>
    <scope>NUCLEOTIDE SEQUENCE</scope>
</reference>
<keyword evidence="5" id="KW-0256">Endoplasmic reticulum</keyword>
<feature type="transmembrane region" description="Helical" evidence="11">
    <location>
        <begin position="120"/>
        <end position="139"/>
    </location>
</feature>
<name>A0A9N9X3U2_PHACE</name>
<dbReference type="GO" id="GO:0046923">
    <property type="term" value="F:ER retention sequence binding"/>
    <property type="evidence" value="ECO:0007669"/>
    <property type="project" value="InterPro"/>
</dbReference>
<dbReference type="OrthoDB" id="7694678at2759"/>
<dbReference type="EMBL" id="OU896710">
    <property type="protein sequence ID" value="CAG9821443.1"/>
    <property type="molecule type" value="Genomic_DNA"/>
</dbReference>
<dbReference type="Pfam" id="PF00810">
    <property type="entry name" value="ER_lumen_recept"/>
    <property type="match status" value="1"/>
</dbReference>
<sequence length="253" mass="29215">MDIFRLAGDSCHGFAIFFLISFMIGCKSCCGISGKSQLLFFLVYTTRYLDLLFNFVSVYNTIIKIHYISLTAATAVTIFCIFIFYRKTYQWKDDTFLTEILIVPSMILAVTINHENTPTKILWTFSIYLEALAIIPQFYMILKTKMLTKHVLIYLVALGLYRTFYIPNWIYRYLSEGHYDEIADSAGIAYVLIYLFGAVAMFCIGVKMMDFSKNMLQKNIFFISSTTMPADRLNGDYDQLVEEKTSVKADIEK</sequence>
<keyword evidence="10" id="KW-0675">Receptor</keyword>
<dbReference type="GO" id="GO:0016192">
    <property type="term" value="P:vesicle-mediated transport"/>
    <property type="evidence" value="ECO:0007669"/>
    <property type="project" value="UniProtKB-KW"/>
</dbReference>
<protein>
    <recommendedName>
        <fullName evidence="14">ER lumen protein-retaining receptor</fullName>
    </recommendedName>
</protein>
<dbReference type="InterPro" id="IPR000133">
    <property type="entry name" value="ER_ret_rcpt"/>
</dbReference>
<dbReference type="PROSITE" id="PS51257">
    <property type="entry name" value="PROKAR_LIPOPROTEIN"/>
    <property type="match status" value="1"/>
</dbReference>
<evidence type="ECO:0000256" key="6">
    <source>
        <dbReference type="ARBA" id="ARBA00022892"/>
    </source>
</evidence>
<evidence type="ECO:0008006" key="14">
    <source>
        <dbReference type="Google" id="ProtNLM"/>
    </source>
</evidence>
<dbReference type="GO" id="GO:0005789">
    <property type="term" value="C:endoplasmic reticulum membrane"/>
    <property type="evidence" value="ECO:0007669"/>
    <property type="project" value="UniProtKB-SubCell"/>
</dbReference>
<feature type="transmembrane region" description="Helical" evidence="11">
    <location>
        <begin position="96"/>
        <end position="114"/>
    </location>
</feature>
<dbReference type="AlphaFoldDB" id="A0A9N9X3U2"/>
<keyword evidence="13" id="KW-1185">Reference proteome</keyword>
<evidence type="ECO:0000256" key="8">
    <source>
        <dbReference type="ARBA" id="ARBA00022989"/>
    </source>
</evidence>
<comment type="similarity">
    <text evidence="2">Belongs to the ERD2 family.</text>
</comment>